<evidence type="ECO:0000313" key="22">
    <source>
        <dbReference type="EMBL" id="MFC3196227.1"/>
    </source>
</evidence>
<comment type="catalytic activity">
    <reaction evidence="16">
        <text>Preferential cleavage: (Ac)2-L-Lys-D-Ala-|-D-Ala. Also transpeptidation of peptidyl-alanyl moieties that are N-acyl substituents of D-alanine.</text>
        <dbReference type="EC" id="3.4.16.4"/>
    </reaction>
</comment>
<dbReference type="PANTHER" id="PTHR32282:SF11">
    <property type="entry name" value="PENICILLIN-BINDING PROTEIN 1B"/>
    <property type="match status" value="1"/>
</dbReference>
<keyword evidence="14" id="KW-0511">Multifunctional enzyme</keyword>
<dbReference type="PANTHER" id="PTHR32282">
    <property type="entry name" value="BINDING PROTEIN TRANSPEPTIDASE, PUTATIVE-RELATED"/>
    <property type="match status" value="1"/>
</dbReference>
<evidence type="ECO:0000256" key="16">
    <source>
        <dbReference type="ARBA" id="ARBA00034000"/>
    </source>
</evidence>
<organism evidence="22 23">
    <name type="scientific">Parapedobacter deserti</name>
    <dbReference type="NCBI Taxonomy" id="1912957"/>
    <lineage>
        <taxon>Bacteria</taxon>
        <taxon>Pseudomonadati</taxon>
        <taxon>Bacteroidota</taxon>
        <taxon>Sphingobacteriia</taxon>
        <taxon>Sphingobacteriales</taxon>
        <taxon>Sphingobacteriaceae</taxon>
        <taxon>Parapedobacter</taxon>
    </lineage>
</organism>
<evidence type="ECO:0000256" key="1">
    <source>
        <dbReference type="ARBA" id="ARBA00004236"/>
    </source>
</evidence>
<protein>
    <submittedName>
        <fullName evidence="22">Penicillin-binding protein 1A</fullName>
    </submittedName>
</protein>
<keyword evidence="23" id="KW-1185">Reference proteome</keyword>
<feature type="region of interest" description="Disordered" evidence="18">
    <location>
        <begin position="771"/>
        <end position="807"/>
    </location>
</feature>
<dbReference type="Pfam" id="PF00912">
    <property type="entry name" value="Transgly"/>
    <property type="match status" value="1"/>
</dbReference>
<evidence type="ECO:0000256" key="4">
    <source>
        <dbReference type="ARBA" id="ARBA00007739"/>
    </source>
</evidence>
<dbReference type="EMBL" id="JBHRTA010000004">
    <property type="protein sequence ID" value="MFC3196227.1"/>
    <property type="molecule type" value="Genomic_DNA"/>
</dbReference>
<reference evidence="23" key="1">
    <citation type="journal article" date="2019" name="Int. J. Syst. Evol. Microbiol.">
        <title>The Global Catalogue of Microorganisms (GCM) 10K type strain sequencing project: providing services to taxonomists for standard genome sequencing and annotation.</title>
        <authorList>
            <consortium name="The Broad Institute Genomics Platform"/>
            <consortium name="The Broad Institute Genome Sequencing Center for Infectious Disease"/>
            <person name="Wu L."/>
            <person name="Ma J."/>
        </authorList>
    </citation>
    <scope>NUCLEOTIDE SEQUENCE [LARGE SCALE GENOMIC DNA]</scope>
    <source>
        <strain evidence="23">KCTC 52416</strain>
    </source>
</reference>
<keyword evidence="9" id="KW-0808">Transferase</keyword>
<evidence type="ECO:0000256" key="14">
    <source>
        <dbReference type="ARBA" id="ARBA00023268"/>
    </source>
</evidence>
<feature type="transmembrane region" description="Helical" evidence="19">
    <location>
        <begin position="12"/>
        <end position="35"/>
    </location>
</feature>
<proteinExistence type="inferred from homology"/>
<keyword evidence="19" id="KW-1133">Transmembrane helix</keyword>
<name>A0ABV7JLL8_9SPHI</name>
<comment type="similarity">
    <text evidence="3">In the C-terminal section; belongs to the transpeptidase family.</text>
</comment>
<keyword evidence="6" id="KW-0121">Carboxypeptidase</keyword>
<keyword evidence="12" id="KW-0573">Peptidoglycan synthesis</keyword>
<keyword evidence="5" id="KW-1003">Cell membrane</keyword>
<keyword evidence="11" id="KW-0133">Cell shape</keyword>
<evidence type="ECO:0000256" key="8">
    <source>
        <dbReference type="ARBA" id="ARBA00022676"/>
    </source>
</evidence>
<evidence type="ECO:0000256" key="19">
    <source>
        <dbReference type="SAM" id="Phobius"/>
    </source>
</evidence>
<evidence type="ECO:0000256" key="7">
    <source>
        <dbReference type="ARBA" id="ARBA00022670"/>
    </source>
</evidence>
<evidence type="ECO:0000313" key="23">
    <source>
        <dbReference type="Proteomes" id="UP001595526"/>
    </source>
</evidence>
<dbReference type="Pfam" id="PF00905">
    <property type="entry name" value="Transpeptidase"/>
    <property type="match status" value="1"/>
</dbReference>
<evidence type="ECO:0000256" key="12">
    <source>
        <dbReference type="ARBA" id="ARBA00022984"/>
    </source>
</evidence>
<evidence type="ECO:0000256" key="11">
    <source>
        <dbReference type="ARBA" id="ARBA00022960"/>
    </source>
</evidence>
<evidence type="ECO:0000256" key="2">
    <source>
        <dbReference type="ARBA" id="ARBA00004752"/>
    </source>
</evidence>
<evidence type="ECO:0000256" key="10">
    <source>
        <dbReference type="ARBA" id="ARBA00022801"/>
    </source>
</evidence>
<evidence type="ECO:0000256" key="15">
    <source>
        <dbReference type="ARBA" id="ARBA00023316"/>
    </source>
</evidence>
<comment type="catalytic activity">
    <reaction evidence="17">
        <text>[GlcNAc-(1-&gt;4)-Mur2Ac(oyl-L-Ala-gamma-D-Glu-L-Lys-D-Ala-D-Ala)](n)-di-trans,octa-cis-undecaprenyl diphosphate + beta-D-GlcNAc-(1-&gt;4)-Mur2Ac(oyl-L-Ala-gamma-D-Glu-L-Lys-D-Ala-D-Ala)-di-trans,octa-cis-undecaprenyl diphosphate = [GlcNAc-(1-&gt;4)-Mur2Ac(oyl-L-Ala-gamma-D-Glu-L-Lys-D-Ala-D-Ala)](n+1)-di-trans,octa-cis-undecaprenyl diphosphate + di-trans,octa-cis-undecaprenyl diphosphate + H(+)</text>
        <dbReference type="Rhea" id="RHEA:23708"/>
        <dbReference type="Rhea" id="RHEA-COMP:9602"/>
        <dbReference type="Rhea" id="RHEA-COMP:9603"/>
        <dbReference type="ChEBI" id="CHEBI:15378"/>
        <dbReference type="ChEBI" id="CHEBI:58405"/>
        <dbReference type="ChEBI" id="CHEBI:60033"/>
        <dbReference type="ChEBI" id="CHEBI:78435"/>
        <dbReference type="EC" id="2.4.99.28"/>
    </reaction>
</comment>
<keyword evidence="13 19" id="KW-0472">Membrane</keyword>
<comment type="subcellular location">
    <subcellularLocation>
        <location evidence="1">Cell membrane</location>
    </subcellularLocation>
</comment>
<evidence type="ECO:0000259" key="21">
    <source>
        <dbReference type="Pfam" id="PF00912"/>
    </source>
</evidence>
<gene>
    <name evidence="22" type="ORF">ACFOET_01240</name>
</gene>
<keyword evidence="8" id="KW-0328">Glycosyltransferase</keyword>
<comment type="similarity">
    <text evidence="4">In the N-terminal section; belongs to the glycosyltransferase 51 family.</text>
</comment>
<comment type="pathway">
    <text evidence="2">Cell wall biogenesis; peptidoglycan biosynthesis.</text>
</comment>
<evidence type="ECO:0000256" key="9">
    <source>
        <dbReference type="ARBA" id="ARBA00022679"/>
    </source>
</evidence>
<evidence type="ECO:0000259" key="20">
    <source>
        <dbReference type="Pfam" id="PF00905"/>
    </source>
</evidence>
<feature type="domain" description="Glycosyl transferase family 51" evidence="21">
    <location>
        <begin position="63"/>
        <end position="246"/>
    </location>
</feature>
<evidence type="ECO:0000256" key="3">
    <source>
        <dbReference type="ARBA" id="ARBA00007090"/>
    </source>
</evidence>
<dbReference type="Gene3D" id="3.40.710.10">
    <property type="entry name" value="DD-peptidase/beta-lactamase superfamily"/>
    <property type="match status" value="2"/>
</dbReference>
<keyword evidence="7" id="KW-0645">Protease</keyword>
<dbReference type="Proteomes" id="UP001595526">
    <property type="component" value="Unassembled WGS sequence"/>
</dbReference>
<comment type="caution">
    <text evidence="22">The sequence shown here is derived from an EMBL/GenBank/DDBJ whole genome shotgun (WGS) entry which is preliminary data.</text>
</comment>
<sequence>MFKEIRNRFLRYIVLTIYLIILVVCMVEVNFLWLFGYSPTVRDISKPLQNVASEVYTADSVLIGRYFKEDRSPVPYDSISSNVVNALIATEDIRFFRHHGVDFWAIFSSILSTAQGEKRGGSTITQQLAKNLYRTRYNQSAGLLNNVPGVRILVIKFKEWVTAYKLEGQYSKSDIITMYLNTVSFSNNAYGIKTVSRRYFSKEPKDLNVAESAMLIGMLKGTTLYNPIRNPERSLERRNVVLSQMHKAGFLSDEDHKAAMAAELGLHLGEVEDVGYGDSYLRTAVERWLSSWCEKNGYDIYVDGLKIYTTIDSRVQRHAEEAVSEQMKPLQQRLENAWRGEIPWRDSEGNVIEGFLENLATRTTYYQQLEKKYNGNKDSVFYYLNLPKEMEVFTWDGLEQVNYSTMDSLAHYAMMLNTGLMAMDPYNGEIKAWVGGINHRYFKYDHVFQAKRQAGSTFKPFAYLAALEAGMSPCDKYVDKFVRIVYSENGEEKKWEPKNADWVFSGREMSLRWALGRSVNSITAQITEEVGWDKVVEVAHRCGITSPLTSVPSVSLGSNDVSVFEMVNAYATFMNRGKRVQPILVSRIVDYDGNTVATFKTVSTQAISEEVAWLMGYMLRGSMEEPEGTSQGLWEWDLWRNKNQIGGKTGTSSDYVDGWYMGMTKDLVTGVWVGCDERSIHFRNSQTGEGSRTALPVFGKFMEKVYHDDSLPYGYGPFPEPQVTINRKYDCPSPRLGRRDSTLQDTIVPLRLPDSPTLDIQVDIEELRRQLDNNVPVTEGSTPREERDMPAEQQPNNKIRIKYPVNQ</sequence>
<evidence type="ECO:0000256" key="13">
    <source>
        <dbReference type="ARBA" id="ARBA00023136"/>
    </source>
</evidence>
<evidence type="ECO:0000256" key="5">
    <source>
        <dbReference type="ARBA" id="ARBA00022475"/>
    </source>
</evidence>
<feature type="domain" description="Penicillin-binding protein transpeptidase" evidence="20">
    <location>
        <begin position="420"/>
        <end position="666"/>
    </location>
</feature>
<dbReference type="Gene3D" id="1.10.3810.10">
    <property type="entry name" value="Biosynthetic peptidoglycan transglycosylase-like"/>
    <property type="match status" value="1"/>
</dbReference>
<evidence type="ECO:0000256" key="17">
    <source>
        <dbReference type="ARBA" id="ARBA00049902"/>
    </source>
</evidence>
<dbReference type="InterPro" id="IPR001264">
    <property type="entry name" value="Glyco_trans_51"/>
</dbReference>
<dbReference type="InterPro" id="IPR001460">
    <property type="entry name" value="PCN-bd_Tpept"/>
</dbReference>
<keyword evidence="15" id="KW-0961">Cell wall biogenesis/degradation</keyword>
<dbReference type="InterPro" id="IPR023346">
    <property type="entry name" value="Lysozyme-like_dom_sf"/>
</dbReference>
<keyword evidence="19" id="KW-0812">Transmembrane</keyword>
<evidence type="ECO:0000256" key="18">
    <source>
        <dbReference type="SAM" id="MobiDB-lite"/>
    </source>
</evidence>
<dbReference type="InterPro" id="IPR050396">
    <property type="entry name" value="Glycosyltr_51/Transpeptidase"/>
</dbReference>
<accession>A0ABV7JLL8</accession>
<dbReference type="SUPFAM" id="SSF56601">
    <property type="entry name" value="beta-lactamase/transpeptidase-like"/>
    <property type="match status" value="1"/>
</dbReference>
<evidence type="ECO:0000256" key="6">
    <source>
        <dbReference type="ARBA" id="ARBA00022645"/>
    </source>
</evidence>
<dbReference type="SUPFAM" id="SSF53955">
    <property type="entry name" value="Lysozyme-like"/>
    <property type="match status" value="1"/>
</dbReference>
<dbReference type="InterPro" id="IPR012338">
    <property type="entry name" value="Beta-lactam/transpept-like"/>
</dbReference>
<keyword evidence="10" id="KW-0378">Hydrolase</keyword>
<feature type="compositionally biased region" description="Polar residues" evidence="18">
    <location>
        <begin position="772"/>
        <end position="781"/>
    </location>
</feature>
<dbReference type="InterPro" id="IPR036950">
    <property type="entry name" value="PBP_transglycosylase"/>
</dbReference>
<dbReference type="RefSeq" id="WP_379018739.1">
    <property type="nucleotide sequence ID" value="NZ_JBHRTA010000004.1"/>
</dbReference>